<dbReference type="Proteomes" id="UP000319383">
    <property type="component" value="Chromosome"/>
</dbReference>
<sequence>MRRTLLAGLIFLSTIIGIPTMDCSNSTAQVHAAGVGQPNDWGRFYHYPYVYYPRNYSAHMRSYDSLYHRYPPEMRIPVYNPAWHNFYPTERPYHSGNHFKLDVF</sequence>
<dbReference type="KEGG" id="sdyn:Mal52_48280"/>
<keyword evidence="2" id="KW-1185">Reference proteome</keyword>
<gene>
    <name evidence="1" type="ORF">Mal52_48280</name>
</gene>
<dbReference type="AlphaFoldDB" id="A0A517ZV10"/>
<reference evidence="1 2" key="1">
    <citation type="submission" date="2019-02" db="EMBL/GenBank/DDBJ databases">
        <title>Deep-cultivation of Planctomycetes and their phenomic and genomic characterization uncovers novel biology.</title>
        <authorList>
            <person name="Wiegand S."/>
            <person name="Jogler M."/>
            <person name="Boedeker C."/>
            <person name="Pinto D."/>
            <person name="Vollmers J."/>
            <person name="Rivas-Marin E."/>
            <person name="Kohn T."/>
            <person name="Peeters S.H."/>
            <person name="Heuer A."/>
            <person name="Rast P."/>
            <person name="Oberbeckmann S."/>
            <person name="Bunk B."/>
            <person name="Jeske O."/>
            <person name="Meyerdierks A."/>
            <person name="Storesund J.E."/>
            <person name="Kallscheuer N."/>
            <person name="Luecker S."/>
            <person name="Lage O.M."/>
            <person name="Pohl T."/>
            <person name="Merkel B.J."/>
            <person name="Hornburger P."/>
            <person name="Mueller R.-W."/>
            <person name="Bruemmer F."/>
            <person name="Labrenz M."/>
            <person name="Spormann A.M."/>
            <person name="Op den Camp H."/>
            <person name="Overmann J."/>
            <person name="Amann R."/>
            <person name="Jetten M.S.M."/>
            <person name="Mascher T."/>
            <person name="Medema M.H."/>
            <person name="Devos D.P."/>
            <person name="Kaster A.-K."/>
            <person name="Ovreas L."/>
            <person name="Rohde M."/>
            <person name="Galperin M.Y."/>
            <person name="Jogler C."/>
        </authorList>
    </citation>
    <scope>NUCLEOTIDE SEQUENCE [LARGE SCALE GENOMIC DNA]</scope>
    <source>
        <strain evidence="1 2">Mal52</strain>
    </source>
</reference>
<name>A0A517ZV10_9PLAN</name>
<organism evidence="1 2">
    <name type="scientific">Symmachiella dynata</name>
    <dbReference type="NCBI Taxonomy" id="2527995"/>
    <lineage>
        <taxon>Bacteria</taxon>
        <taxon>Pseudomonadati</taxon>
        <taxon>Planctomycetota</taxon>
        <taxon>Planctomycetia</taxon>
        <taxon>Planctomycetales</taxon>
        <taxon>Planctomycetaceae</taxon>
        <taxon>Symmachiella</taxon>
    </lineage>
</organism>
<protein>
    <recommendedName>
        <fullName evidence="3">Calmodulin-binding protein</fullName>
    </recommendedName>
</protein>
<dbReference type="EMBL" id="CP036276">
    <property type="protein sequence ID" value="QDU46310.1"/>
    <property type="molecule type" value="Genomic_DNA"/>
</dbReference>
<accession>A0A517ZV10</accession>
<dbReference type="OrthoDB" id="281093at2"/>
<evidence type="ECO:0008006" key="3">
    <source>
        <dbReference type="Google" id="ProtNLM"/>
    </source>
</evidence>
<evidence type="ECO:0000313" key="2">
    <source>
        <dbReference type="Proteomes" id="UP000319383"/>
    </source>
</evidence>
<evidence type="ECO:0000313" key="1">
    <source>
        <dbReference type="EMBL" id="QDU46310.1"/>
    </source>
</evidence>
<proteinExistence type="predicted"/>